<evidence type="ECO:0000313" key="1">
    <source>
        <dbReference type="EMBL" id="PUA38015.1"/>
    </source>
</evidence>
<dbReference type="AlphaFoldDB" id="A0A2T6G1L2"/>
<name>A0A2T6G1L2_9BACL</name>
<sequence length="51" mass="5365">MEKELELDLYAEELSEQMDTAIILGCFGTAGTLGTGGGCFGSVGTYGCYDF</sequence>
<accession>A0A2T6G1L2</accession>
<dbReference type="InterPro" id="IPR049803">
    <property type="entry name" value="RiPP_thiocil-like"/>
</dbReference>
<evidence type="ECO:0000313" key="2">
    <source>
        <dbReference type="Proteomes" id="UP000244184"/>
    </source>
</evidence>
<organism evidence="1 2">
    <name type="scientific">Paenibacillus elgii</name>
    <dbReference type="NCBI Taxonomy" id="189691"/>
    <lineage>
        <taxon>Bacteria</taxon>
        <taxon>Bacillati</taxon>
        <taxon>Bacillota</taxon>
        <taxon>Bacilli</taxon>
        <taxon>Bacillales</taxon>
        <taxon>Paenibacillaceae</taxon>
        <taxon>Paenibacillus</taxon>
    </lineage>
</organism>
<proteinExistence type="predicted"/>
<comment type="caution">
    <text evidence="1">The sequence shown here is derived from an EMBL/GenBank/DDBJ whole genome shotgun (WGS) entry which is preliminary data.</text>
</comment>
<dbReference type="Proteomes" id="UP000244184">
    <property type="component" value="Unassembled WGS sequence"/>
</dbReference>
<protein>
    <recommendedName>
        <fullName evidence="3">Thiocillin family RiPP</fullName>
    </recommendedName>
</protein>
<evidence type="ECO:0008006" key="3">
    <source>
        <dbReference type="Google" id="ProtNLM"/>
    </source>
</evidence>
<dbReference type="NCBIfam" id="NF033482">
    <property type="entry name" value="RiPP_thiocil"/>
    <property type="match status" value="1"/>
</dbReference>
<gene>
    <name evidence="1" type="ORF">C8Z91_16560</name>
</gene>
<dbReference type="EMBL" id="PYHP01000043">
    <property type="protein sequence ID" value="PUA38015.1"/>
    <property type="molecule type" value="Genomic_DNA"/>
</dbReference>
<dbReference type="RefSeq" id="WP_108532311.1">
    <property type="nucleotide sequence ID" value="NZ_PYHP01000043.1"/>
</dbReference>
<reference evidence="1 2" key="1">
    <citation type="submission" date="2018-03" db="EMBL/GenBank/DDBJ databases">
        <title>Genome sequence of Paenibacillus elgii strain AC13 an antimicrobial compound producing bacteria.</title>
        <authorList>
            <person name="Kurokawa A.S."/>
            <person name="Araujo J.F."/>
            <person name="Costa R.A."/>
            <person name="Ortega D.B."/>
            <person name="Pires A.S."/>
            <person name="Pappas G.J.Jr."/>
            <person name="Franco O.L."/>
            <person name="Barreto C."/>
            <person name="Magalhaes B.S."/>
            <person name="Kruger R.H."/>
        </authorList>
    </citation>
    <scope>NUCLEOTIDE SEQUENCE [LARGE SCALE GENOMIC DNA]</scope>
    <source>
        <strain evidence="1 2">AC13</strain>
    </source>
</reference>